<evidence type="ECO:0000313" key="6">
    <source>
        <dbReference type="EMBL" id="AXB41793.1"/>
    </source>
</evidence>
<dbReference type="Pfam" id="PF01566">
    <property type="entry name" value="Nramp"/>
    <property type="match status" value="1"/>
</dbReference>
<dbReference type="Proteomes" id="UP000250434">
    <property type="component" value="Chromosome"/>
</dbReference>
<evidence type="ECO:0000256" key="3">
    <source>
        <dbReference type="ARBA" id="ARBA00022989"/>
    </source>
</evidence>
<keyword evidence="4 5" id="KW-0472">Membrane</keyword>
<dbReference type="RefSeq" id="WP_236808760.1">
    <property type="nucleotide sequence ID" value="NZ_CP015163.1"/>
</dbReference>
<feature type="transmembrane region" description="Helical" evidence="5">
    <location>
        <begin position="328"/>
        <end position="353"/>
    </location>
</feature>
<keyword evidence="3 5" id="KW-1133">Transmembrane helix</keyword>
<comment type="subcellular location">
    <subcellularLocation>
        <location evidence="1">Membrane</location>
        <topology evidence="1">Multi-pass membrane protein</topology>
    </subcellularLocation>
</comment>
<evidence type="ECO:0000256" key="1">
    <source>
        <dbReference type="ARBA" id="ARBA00004141"/>
    </source>
</evidence>
<dbReference type="GO" id="GO:0005886">
    <property type="term" value="C:plasma membrane"/>
    <property type="evidence" value="ECO:0007669"/>
    <property type="project" value="TreeGrafter"/>
</dbReference>
<name>A0A344L169_9PSEU</name>
<dbReference type="InterPro" id="IPR001046">
    <property type="entry name" value="NRAMP_fam"/>
</dbReference>
<feature type="transmembrane region" description="Helical" evidence="5">
    <location>
        <begin position="123"/>
        <end position="140"/>
    </location>
</feature>
<feature type="transmembrane region" description="Helical" evidence="5">
    <location>
        <begin position="277"/>
        <end position="298"/>
    </location>
</feature>
<protein>
    <submittedName>
        <fullName evidence="6">Manganese transporter</fullName>
    </submittedName>
</protein>
<evidence type="ECO:0000256" key="5">
    <source>
        <dbReference type="SAM" id="Phobius"/>
    </source>
</evidence>
<keyword evidence="7" id="KW-1185">Reference proteome</keyword>
<feature type="transmembrane region" description="Helical" evidence="5">
    <location>
        <begin position="146"/>
        <end position="164"/>
    </location>
</feature>
<feature type="transmembrane region" description="Helical" evidence="5">
    <location>
        <begin position="28"/>
        <end position="49"/>
    </location>
</feature>
<evidence type="ECO:0000313" key="7">
    <source>
        <dbReference type="Proteomes" id="UP000250434"/>
    </source>
</evidence>
<feature type="transmembrane region" description="Helical" evidence="5">
    <location>
        <begin position="374"/>
        <end position="393"/>
    </location>
</feature>
<dbReference type="EMBL" id="CP015163">
    <property type="protein sequence ID" value="AXB41793.1"/>
    <property type="molecule type" value="Genomic_DNA"/>
</dbReference>
<dbReference type="PANTHER" id="PTHR11706:SF3">
    <property type="entry name" value="METAL ION TRANSPORT PROTEIN"/>
    <property type="match status" value="1"/>
</dbReference>
<dbReference type="AlphaFoldDB" id="A0A344L169"/>
<gene>
    <name evidence="6" type="ORF">A4R43_04015</name>
</gene>
<feature type="transmembrane region" description="Helical" evidence="5">
    <location>
        <begin position="55"/>
        <end position="75"/>
    </location>
</feature>
<dbReference type="NCBIfam" id="NF037982">
    <property type="entry name" value="Nramp_1"/>
    <property type="match status" value="1"/>
</dbReference>
<dbReference type="GO" id="GO:0005384">
    <property type="term" value="F:manganese ion transmembrane transporter activity"/>
    <property type="evidence" value="ECO:0007669"/>
    <property type="project" value="TreeGrafter"/>
</dbReference>
<organism evidence="6 7">
    <name type="scientific">Amycolatopsis albispora</name>
    <dbReference type="NCBI Taxonomy" id="1804986"/>
    <lineage>
        <taxon>Bacteria</taxon>
        <taxon>Bacillati</taxon>
        <taxon>Actinomycetota</taxon>
        <taxon>Actinomycetes</taxon>
        <taxon>Pseudonocardiales</taxon>
        <taxon>Pseudonocardiaceae</taxon>
        <taxon>Amycolatopsis</taxon>
    </lineage>
</organism>
<dbReference type="Gene3D" id="1.20.1740.10">
    <property type="entry name" value="Amino acid/polyamine transporter I"/>
    <property type="match status" value="1"/>
</dbReference>
<evidence type="ECO:0000256" key="2">
    <source>
        <dbReference type="ARBA" id="ARBA00022692"/>
    </source>
</evidence>
<dbReference type="GO" id="GO:0015086">
    <property type="term" value="F:cadmium ion transmembrane transporter activity"/>
    <property type="evidence" value="ECO:0007669"/>
    <property type="project" value="TreeGrafter"/>
</dbReference>
<dbReference type="PANTHER" id="PTHR11706">
    <property type="entry name" value="SOLUTE CARRIER PROTEIN FAMILY 11 MEMBER"/>
    <property type="match status" value="1"/>
</dbReference>
<sequence>MTTAREADPYALSADDVREPPATLRGRLRYLGPGMILSAAVVGSGELILTTSLGARAGFALLWLIIVATTVKVWVQMELGRLTVLSGRPALEAFSDVPPRTRRGSWINYLWIGMDFAKMFQRGGIIGGTAAACSVLWPIAGEPLSWTSTAVWTVVIVVVTIALLQSSRYSVVETASVVAVALFTMVTVALALALPFTQFGWDLGDLAGGLELAVPAGALGLAVAMFGSTGVGADEMTTYTYWCLEKGYARWTGPADGSADRDRRAEGWLKVMRLDVAVSWLVCTVCTLSFYVIGAAVLNPQQLVPQGNAMITTLSRMYTDTLGPWAEVVFLVGAIAVLFSTNVGSTASVPRLWTNTLGVLGVLNWRDPAVRRRTIRLLTFFLPPLWASFFLFIQSPVLMVQIGGIGSGVFLIAVVIGVWYLRSREPDKRFRPNPLITAALVVSSLAIMALGAYSALEVFGVEIG</sequence>
<dbReference type="GO" id="GO:0034755">
    <property type="term" value="P:iron ion transmembrane transport"/>
    <property type="evidence" value="ECO:0007669"/>
    <property type="project" value="TreeGrafter"/>
</dbReference>
<reference evidence="6 7" key="1">
    <citation type="submission" date="2016-04" db="EMBL/GenBank/DDBJ databases">
        <title>Complete genome sequence and analysis of deep-sea sediment isolate, Amycolatopsis sp. WP1.</title>
        <authorList>
            <person name="Wang H."/>
            <person name="Chen S."/>
            <person name="Wu Q."/>
        </authorList>
    </citation>
    <scope>NUCLEOTIDE SEQUENCE [LARGE SCALE GENOMIC DNA]</scope>
    <source>
        <strain evidence="6 7">WP1</strain>
    </source>
</reference>
<evidence type="ECO:0000256" key="4">
    <source>
        <dbReference type="ARBA" id="ARBA00023136"/>
    </source>
</evidence>
<feature type="transmembrane region" description="Helical" evidence="5">
    <location>
        <begin position="171"/>
        <end position="194"/>
    </location>
</feature>
<proteinExistence type="predicted"/>
<feature type="transmembrane region" description="Helical" evidence="5">
    <location>
        <begin position="433"/>
        <end position="456"/>
    </location>
</feature>
<feature type="transmembrane region" description="Helical" evidence="5">
    <location>
        <begin position="399"/>
        <end position="421"/>
    </location>
</feature>
<accession>A0A344L169</accession>
<feature type="transmembrane region" description="Helical" evidence="5">
    <location>
        <begin position="206"/>
        <end position="226"/>
    </location>
</feature>
<keyword evidence="2 5" id="KW-0812">Transmembrane</keyword>
<dbReference type="KEGG" id="aab:A4R43_04015"/>